<dbReference type="EMBL" id="OC867600">
    <property type="protein sequence ID" value="CAD7633600.1"/>
    <property type="molecule type" value="Genomic_DNA"/>
</dbReference>
<keyword evidence="12" id="KW-0378">Hydrolase</keyword>
<comment type="subcellular location">
    <subcellularLocation>
        <location evidence="1">Endoplasmic reticulum</location>
    </subcellularLocation>
    <subcellularLocation>
        <location evidence="3">Golgi apparatus</location>
    </subcellularLocation>
    <subcellularLocation>
        <location evidence="2">Lysosome</location>
    </subcellularLocation>
    <subcellularLocation>
        <location evidence="4">Secreted</location>
    </subcellularLocation>
</comment>
<accession>A0A7R9Q5R9</accession>
<evidence type="ECO:0000256" key="2">
    <source>
        <dbReference type="ARBA" id="ARBA00004371"/>
    </source>
</evidence>
<evidence type="ECO:0000256" key="8">
    <source>
        <dbReference type="ARBA" id="ARBA00022645"/>
    </source>
</evidence>
<dbReference type="GO" id="GO:0070573">
    <property type="term" value="F:metallodipeptidase activity"/>
    <property type="evidence" value="ECO:0007669"/>
    <property type="project" value="InterPro"/>
</dbReference>
<evidence type="ECO:0000256" key="1">
    <source>
        <dbReference type="ARBA" id="ARBA00004240"/>
    </source>
</evidence>
<dbReference type="InterPro" id="IPR039866">
    <property type="entry name" value="CPQ"/>
</dbReference>
<dbReference type="EMBL" id="CAJPIZ010013025">
    <property type="protein sequence ID" value="CAG2114030.1"/>
    <property type="molecule type" value="Genomic_DNA"/>
</dbReference>
<keyword evidence="19" id="KW-0458">Lysosome</keyword>
<gene>
    <name evidence="23" type="ORF">OSB1V03_LOCUS13997</name>
</gene>
<evidence type="ECO:0000256" key="13">
    <source>
        <dbReference type="ARBA" id="ARBA00022824"/>
    </source>
</evidence>
<keyword evidence="11" id="KW-0732">Signal</keyword>
<keyword evidence="18" id="KW-0325">Glycoprotein</keyword>
<evidence type="ECO:0000256" key="18">
    <source>
        <dbReference type="ARBA" id="ARBA00023180"/>
    </source>
</evidence>
<dbReference type="GO" id="GO:0006508">
    <property type="term" value="P:proteolysis"/>
    <property type="evidence" value="ECO:0007669"/>
    <property type="project" value="UniProtKB-KW"/>
</dbReference>
<dbReference type="GO" id="GO:0005615">
    <property type="term" value="C:extracellular space"/>
    <property type="evidence" value="ECO:0007669"/>
    <property type="project" value="TreeGrafter"/>
</dbReference>
<keyword evidence="17" id="KW-0865">Zymogen</keyword>
<proteinExistence type="inferred from homology"/>
<protein>
    <recommendedName>
        <fullName evidence="6">Carboxypeptidase Q</fullName>
    </recommendedName>
    <alternativeName>
        <fullName evidence="21">Plasma glutamate carboxypeptidase</fullName>
    </alternativeName>
</protein>
<dbReference type="GO" id="GO:0005783">
    <property type="term" value="C:endoplasmic reticulum"/>
    <property type="evidence" value="ECO:0007669"/>
    <property type="project" value="UniProtKB-SubCell"/>
</dbReference>
<keyword evidence="14" id="KW-0862">Zinc</keyword>
<sequence>MTLREEIRNLSTDVNKIIDFVMTGADRGVTYDELAVFIDKFGSRFVGTANLENSIDYMLDRLTREGHDIVGSEKLSVPIWQRGKEWAQMVSPFEKKLNILSLGYSVGTNGRVLRGDVVVVKSFDELKQRSHEVKGKFVVFNYAYESYNTAAPYRLNGASEAAKYGAIAALIRSVTDFSIDSPHTGANEYKYKNAIKIPAVSITVEDAELFGRLCARGKTVRVSLYMEARMNGTGVSRNTISEITGSHYADEIVIVSGHLDSWDVGTGAMDDGGGCFASWRALSVLKKLGLQPKRTIRSILWTGEEMGMLGAKAYVNEHKHELQKVSLAMESDEGTWAPHGWTYSGSNPIGKCIMSEILKLLAPLNSTNLYLETKGPDIAELMQKGVPGSHLQTHCEHYFYFHHTNGDTMTVENTDDLDRNTAVIAATAYAVASIDVMLPR</sequence>
<dbReference type="FunFam" id="3.50.30.30:FF:000009">
    <property type="entry name" value="Carboxypeptidase Q"/>
    <property type="match status" value="1"/>
</dbReference>
<dbReference type="Proteomes" id="UP000759131">
    <property type="component" value="Unassembled WGS sequence"/>
</dbReference>
<evidence type="ECO:0000256" key="20">
    <source>
        <dbReference type="ARBA" id="ARBA00025833"/>
    </source>
</evidence>
<keyword evidence="7" id="KW-0964">Secreted</keyword>
<dbReference type="GO" id="GO:0046872">
    <property type="term" value="F:metal ion binding"/>
    <property type="evidence" value="ECO:0007669"/>
    <property type="project" value="UniProtKB-KW"/>
</dbReference>
<dbReference type="InterPro" id="IPR007484">
    <property type="entry name" value="Peptidase_M28"/>
</dbReference>
<keyword evidence="15" id="KW-0333">Golgi apparatus</keyword>
<dbReference type="OrthoDB" id="10013407at2759"/>
<dbReference type="Gene3D" id="3.50.30.30">
    <property type="match status" value="1"/>
</dbReference>
<dbReference type="PANTHER" id="PTHR12053">
    <property type="entry name" value="PROTEASE FAMILY M28 PLASMA GLUTAMATE CARBOXYPEPTIDASE-RELATED"/>
    <property type="match status" value="1"/>
</dbReference>
<evidence type="ECO:0000256" key="15">
    <source>
        <dbReference type="ARBA" id="ARBA00023034"/>
    </source>
</evidence>
<dbReference type="GO" id="GO:0005764">
    <property type="term" value="C:lysosome"/>
    <property type="evidence" value="ECO:0007669"/>
    <property type="project" value="UniProtKB-SubCell"/>
</dbReference>
<dbReference type="GO" id="GO:0005794">
    <property type="term" value="C:Golgi apparatus"/>
    <property type="evidence" value="ECO:0007669"/>
    <property type="project" value="UniProtKB-SubCell"/>
</dbReference>
<keyword evidence="9" id="KW-0645">Protease</keyword>
<dbReference type="GO" id="GO:0004180">
    <property type="term" value="F:carboxypeptidase activity"/>
    <property type="evidence" value="ECO:0007669"/>
    <property type="project" value="UniProtKB-KW"/>
</dbReference>
<dbReference type="GO" id="GO:0043171">
    <property type="term" value="P:peptide catabolic process"/>
    <property type="evidence" value="ECO:0007669"/>
    <property type="project" value="TreeGrafter"/>
</dbReference>
<dbReference type="Gene3D" id="3.40.630.10">
    <property type="entry name" value="Zn peptidases"/>
    <property type="match status" value="1"/>
</dbReference>
<dbReference type="Pfam" id="PF04389">
    <property type="entry name" value="Peptidase_M28"/>
    <property type="match status" value="1"/>
</dbReference>
<keyword evidence="13" id="KW-0256">Endoplasmic reticulum</keyword>
<evidence type="ECO:0000256" key="7">
    <source>
        <dbReference type="ARBA" id="ARBA00022525"/>
    </source>
</evidence>
<evidence type="ECO:0000259" key="22">
    <source>
        <dbReference type="Pfam" id="PF04389"/>
    </source>
</evidence>
<keyword evidence="10" id="KW-0479">Metal-binding</keyword>
<evidence type="ECO:0000256" key="16">
    <source>
        <dbReference type="ARBA" id="ARBA00023049"/>
    </source>
</evidence>
<evidence type="ECO:0000256" key="19">
    <source>
        <dbReference type="ARBA" id="ARBA00023228"/>
    </source>
</evidence>
<keyword evidence="16" id="KW-0482">Metalloprotease</keyword>
<evidence type="ECO:0000256" key="4">
    <source>
        <dbReference type="ARBA" id="ARBA00004613"/>
    </source>
</evidence>
<evidence type="ECO:0000256" key="21">
    <source>
        <dbReference type="ARBA" id="ARBA00033328"/>
    </source>
</evidence>
<evidence type="ECO:0000256" key="5">
    <source>
        <dbReference type="ARBA" id="ARBA00010918"/>
    </source>
</evidence>
<dbReference type="AlphaFoldDB" id="A0A7R9Q5R9"/>
<evidence type="ECO:0000256" key="12">
    <source>
        <dbReference type="ARBA" id="ARBA00022801"/>
    </source>
</evidence>
<reference evidence="23" key="1">
    <citation type="submission" date="2020-11" db="EMBL/GenBank/DDBJ databases">
        <authorList>
            <person name="Tran Van P."/>
        </authorList>
    </citation>
    <scope>NUCLEOTIDE SEQUENCE</scope>
</reference>
<comment type="similarity">
    <text evidence="5">Belongs to the peptidase M28 family.</text>
</comment>
<feature type="domain" description="Peptidase M28" evidence="22">
    <location>
        <begin position="238"/>
        <end position="427"/>
    </location>
</feature>
<evidence type="ECO:0000256" key="3">
    <source>
        <dbReference type="ARBA" id="ARBA00004555"/>
    </source>
</evidence>
<name>A0A7R9Q5R9_9ACAR</name>
<evidence type="ECO:0000256" key="11">
    <source>
        <dbReference type="ARBA" id="ARBA00022729"/>
    </source>
</evidence>
<evidence type="ECO:0000313" key="24">
    <source>
        <dbReference type="Proteomes" id="UP000759131"/>
    </source>
</evidence>
<evidence type="ECO:0000256" key="14">
    <source>
        <dbReference type="ARBA" id="ARBA00022833"/>
    </source>
</evidence>
<keyword evidence="24" id="KW-1185">Reference proteome</keyword>
<evidence type="ECO:0000256" key="10">
    <source>
        <dbReference type="ARBA" id="ARBA00022723"/>
    </source>
</evidence>
<dbReference type="SUPFAM" id="SSF53187">
    <property type="entry name" value="Zn-dependent exopeptidases"/>
    <property type="match status" value="1"/>
</dbReference>
<evidence type="ECO:0000313" key="23">
    <source>
        <dbReference type="EMBL" id="CAD7633600.1"/>
    </source>
</evidence>
<evidence type="ECO:0000256" key="9">
    <source>
        <dbReference type="ARBA" id="ARBA00022670"/>
    </source>
</evidence>
<evidence type="ECO:0000256" key="6">
    <source>
        <dbReference type="ARBA" id="ARBA00014116"/>
    </source>
</evidence>
<comment type="subunit">
    <text evidence="20">Homodimer. The monomeric form is inactive while the homodimer is active.</text>
</comment>
<keyword evidence="8" id="KW-0121">Carboxypeptidase</keyword>
<evidence type="ECO:0000256" key="17">
    <source>
        <dbReference type="ARBA" id="ARBA00023145"/>
    </source>
</evidence>
<organism evidence="23">
    <name type="scientific">Medioppia subpectinata</name>
    <dbReference type="NCBI Taxonomy" id="1979941"/>
    <lineage>
        <taxon>Eukaryota</taxon>
        <taxon>Metazoa</taxon>
        <taxon>Ecdysozoa</taxon>
        <taxon>Arthropoda</taxon>
        <taxon>Chelicerata</taxon>
        <taxon>Arachnida</taxon>
        <taxon>Acari</taxon>
        <taxon>Acariformes</taxon>
        <taxon>Sarcoptiformes</taxon>
        <taxon>Oribatida</taxon>
        <taxon>Brachypylina</taxon>
        <taxon>Oppioidea</taxon>
        <taxon>Oppiidae</taxon>
        <taxon>Medioppia</taxon>
    </lineage>
</organism>
<dbReference type="PANTHER" id="PTHR12053:SF3">
    <property type="entry name" value="CARBOXYPEPTIDASE Q"/>
    <property type="match status" value="1"/>
</dbReference>